<dbReference type="OrthoDB" id="5835829at2759"/>
<feature type="non-terminal residue" evidence="2">
    <location>
        <position position="278"/>
    </location>
</feature>
<evidence type="ECO:0000313" key="2">
    <source>
        <dbReference type="EMBL" id="GER52064.1"/>
    </source>
</evidence>
<feature type="compositionally biased region" description="Low complexity" evidence="1">
    <location>
        <begin position="264"/>
        <end position="278"/>
    </location>
</feature>
<comment type="caution">
    <text evidence="2">The sequence shown here is derived from an EMBL/GenBank/DDBJ whole genome shotgun (WGS) entry which is preliminary data.</text>
</comment>
<dbReference type="Proteomes" id="UP000325081">
    <property type="component" value="Unassembled WGS sequence"/>
</dbReference>
<keyword evidence="3" id="KW-1185">Reference proteome</keyword>
<organism evidence="2 3">
    <name type="scientific">Striga asiatica</name>
    <name type="common">Asiatic witchweed</name>
    <name type="synonym">Buchnera asiatica</name>
    <dbReference type="NCBI Taxonomy" id="4170"/>
    <lineage>
        <taxon>Eukaryota</taxon>
        <taxon>Viridiplantae</taxon>
        <taxon>Streptophyta</taxon>
        <taxon>Embryophyta</taxon>
        <taxon>Tracheophyta</taxon>
        <taxon>Spermatophyta</taxon>
        <taxon>Magnoliopsida</taxon>
        <taxon>eudicotyledons</taxon>
        <taxon>Gunneridae</taxon>
        <taxon>Pentapetalae</taxon>
        <taxon>asterids</taxon>
        <taxon>lamiids</taxon>
        <taxon>Lamiales</taxon>
        <taxon>Orobanchaceae</taxon>
        <taxon>Buchnereae</taxon>
        <taxon>Striga</taxon>
    </lineage>
</organism>
<dbReference type="AlphaFoldDB" id="A0A5A7R6U0"/>
<feature type="compositionally biased region" description="Basic residues" evidence="1">
    <location>
        <begin position="153"/>
        <end position="164"/>
    </location>
</feature>
<dbReference type="GO" id="GO:0003677">
    <property type="term" value="F:DNA binding"/>
    <property type="evidence" value="ECO:0007669"/>
    <property type="project" value="UniProtKB-KW"/>
</dbReference>
<gene>
    <name evidence="2" type="ORF">STAS_29489</name>
</gene>
<evidence type="ECO:0000313" key="3">
    <source>
        <dbReference type="Proteomes" id="UP000325081"/>
    </source>
</evidence>
<proteinExistence type="predicted"/>
<sequence>QSNNNNDFFNPITIFNPLPSGPTASKAFSLSRPTFSLIPSSDNTRPNTSAVLPSSPKTPPGTPTPILHVSSTILPFNLWSPKNGRHTIGTRPAMLSSIEFHPQCVTNAPTLPCPRTLGCGAHGTILPNPPAVRPTNPSGSAFLAPSLSDHRNGARRASRARARARSSGSGGTATTTDLGVSRNWSSHGRHSVGSAVVSLGDVRRVVGPTLRKWRNLRRRSAVMAGSISSKELRTIAEDFGRFRTMLPMVRARGDGLSTSRKISGGRSARRAFSSPGMK</sequence>
<feature type="region of interest" description="Disordered" evidence="1">
    <location>
        <begin position="38"/>
        <end position="63"/>
    </location>
</feature>
<feature type="non-terminal residue" evidence="2">
    <location>
        <position position="1"/>
    </location>
</feature>
<feature type="region of interest" description="Disordered" evidence="1">
    <location>
        <begin position="143"/>
        <end position="190"/>
    </location>
</feature>
<accession>A0A5A7R6U0</accession>
<name>A0A5A7R6U0_STRAF</name>
<feature type="compositionally biased region" description="Polar residues" evidence="1">
    <location>
        <begin position="38"/>
        <end position="52"/>
    </location>
</feature>
<feature type="region of interest" description="Disordered" evidence="1">
    <location>
        <begin position="255"/>
        <end position="278"/>
    </location>
</feature>
<keyword evidence="2" id="KW-0371">Homeobox</keyword>
<keyword evidence="2" id="KW-0238">DNA-binding</keyword>
<evidence type="ECO:0000256" key="1">
    <source>
        <dbReference type="SAM" id="MobiDB-lite"/>
    </source>
</evidence>
<protein>
    <submittedName>
        <fullName evidence="2">Homeodomain GLABROUS 2</fullName>
    </submittedName>
</protein>
<dbReference type="EMBL" id="BKCP01010070">
    <property type="protein sequence ID" value="GER52064.1"/>
    <property type="molecule type" value="Genomic_DNA"/>
</dbReference>
<reference evidence="3" key="1">
    <citation type="journal article" date="2019" name="Curr. Biol.">
        <title>Genome Sequence of Striga asiatica Provides Insight into the Evolution of Plant Parasitism.</title>
        <authorList>
            <person name="Yoshida S."/>
            <person name="Kim S."/>
            <person name="Wafula E.K."/>
            <person name="Tanskanen J."/>
            <person name="Kim Y.M."/>
            <person name="Honaas L."/>
            <person name="Yang Z."/>
            <person name="Spallek T."/>
            <person name="Conn C.E."/>
            <person name="Ichihashi Y."/>
            <person name="Cheong K."/>
            <person name="Cui S."/>
            <person name="Der J.P."/>
            <person name="Gundlach H."/>
            <person name="Jiao Y."/>
            <person name="Hori C."/>
            <person name="Ishida J.K."/>
            <person name="Kasahara H."/>
            <person name="Kiba T."/>
            <person name="Kim M.S."/>
            <person name="Koo N."/>
            <person name="Laohavisit A."/>
            <person name="Lee Y.H."/>
            <person name="Lumba S."/>
            <person name="McCourt P."/>
            <person name="Mortimer J.C."/>
            <person name="Mutuku J.M."/>
            <person name="Nomura T."/>
            <person name="Sasaki-Sekimoto Y."/>
            <person name="Seto Y."/>
            <person name="Wang Y."/>
            <person name="Wakatake T."/>
            <person name="Sakakibara H."/>
            <person name="Demura T."/>
            <person name="Yamaguchi S."/>
            <person name="Yoneyama K."/>
            <person name="Manabe R.I."/>
            <person name="Nelson D.C."/>
            <person name="Schulman A.H."/>
            <person name="Timko M.P."/>
            <person name="dePamphilis C.W."/>
            <person name="Choi D."/>
            <person name="Shirasu K."/>
        </authorList>
    </citation>
    <scope>NUCLEOTIDE SEQUENCE [LARGE SCALE GENOMIC DNA]</scope>
    <source>
        <strain evidence="3">cv. UVA1</strain>
    </source>
</reference>